<sequence length="86" mass="9247">MGRIFIYSLIPVGGMMKKLKEMAAISLFTLLAAGFSASAMADGQKPGGVPAAKVKPVGEHVHWCTLFDPDGMELPPLPGRRWPYCS</sequence>
<name>A0A749SV35_SALER</name>
<reference evidence="2" key="2">
    <citation type="submission" date="2020-02" db="EMBL/GenBank/DDBJ databases">
        <authorList>
            <consortium name="NCBI Pathogen Detection Project"/>
        </authorList>
    </citation>
    <scope>NUCLEOTIDE SEQUENCE</scope>
    <source>
        <strain evidence="2">MA.QA05/14</strain>
    </source>
</reference>
<dbReference type="EMBL" id="DAAVRW010000005">
    <property type="protein sequence ID" value="HAF5892636.1"/>
    <property type="molecule type" value="Genomic_DNA"/>
</dbReference>
<reference evidence="2" key="1">
    <citation type="journal article" date="2018" name="Genome Biol.">
        <title>SKESA: strategic k-mer extension for scrupulous assemblies.</title>
        <authorList>
            <person name="Souvorov A."/>
            <person name="Agarwala R."/>
            <person name="Lipman D.J."/>
        </authorList>
    </citation>
    <scope>NUCLEOTIDE SEQUENCE</scope>
    <source>
        <strain evidence="2">MA.QA05/14</strain>
    </source>
</reference>
<accession>A0A749SV35</accession>
<comment type="caution">
    <text evidence="2">The sequence shown here is derived from an EMBL/GenBank/DDBJ whole genome shotgun (WGS) entry which is preliminary data.</text>
</comment>
<proteinExistence type="predicted"/>
<feature type="signal peptide" evidence="1">
    <location>
        <begin position="1"/>
        <end position="41"/>
    </location>
</feature>
<dbReference type="RefSeq" id="WP_162802305.1">
    <property type="nucleotide sequence ID" value="NZ_JBNFYP010000017.1"/>
</dbReference>
<feature type="chain" id="PRO_5027721842" evidence="1">
    <location>
        <begin position="42"/>
        <end position="86"/>
    </location>
</feature>
<dbReference type="AlphaFoldDB" id="A0A749SV35"/>
<organism evidence="2">
    <name type="scientific">Salmonella enterica</name>
    <name type="common">Salmonella choleraesuis</name>
    <dbReference type="NCBI Taxonomy" id="28901"/>
    <lineage>
        <taxon>Bacteria</taxon>
        <taxon>Pseudomonadati</taxon>
        <taxon>Pseudomonadota</taxon>
        <taxon>Gammaproteobacteria</taxon>
        <taxon>Enterobacterales</taxon>
        <taxon>Enterobacteriaceae</taxon>
        <taxon>Salmonella</taxon>
    </lineage>
</organism>
<gene>
    <name evidence="2" type="ORF">G8L14_002828</name>
</gene>
<evidence type="ECO:0000256" key="1">
    <source>
        <dbReference type="SAM" id="SignalP"/>
    </source>
</evidence>
<keyword evidence="1" id="KW-0732">Signal</keyword>
<protein>
    <submittedName>
        <fullName evidence="2">Uncharacterized protein</fullName>
    </submittedName>
</protein>
<evidence type="ECO:0000313" key="2">
    <source>
        <dbReference type="EMBL" id="HAF5892636.1"/>
    </source>
</evidence>